<proteinExistence type="inferred from homology"/>
<keyword evidence="5" id="KW-1185">Reference proteome</keyword>
<name>A0A553RNV8_9TELE</name>
<dbReference type="EMBL" id="SRMA01003116">
    <property type="protein sequence ID" value="TRZ03867.1"/>
    <property type="molecule type" value="Genomic_DNA"/>
</dbReference>
<sequence length="253" mass="28056">MATFFGEVLSVYSRAVEEDEYDDQCDENEEDQQILRELEEKRSVDVQWLLKSVTGPMPCSDLIIATGPNATGFLSACVLGSGGWRPIAWFCLWNERSRGTERPSKAPAPGEPSCMLYQQETQPTVLICQCQCYLAEDQLFQWTEKVFSCVQSRDLTVTLLSDCAVSEYKSSEYLSDSSVPFLRCLKTDKHSKPQLCPALEPPNICTGAAAAVLSHCQVHQISAVLFLGYTEGLHTDSRSMGMYAAPLSSLLKV</sequence>
<dbReference type="STRING" id="623744.A0A553RNV8"/>
<dbReference type="GO" id="GO:0005783">
    <property type="term" value="C:endoplasmic reticulum"/>
    <property type="evidence" value="ECO:0007669"/>
    <property type="project" value="InterPro"/>
</dbReference>
<gene>
    <name evidence="4" type="ORF">DNTS_000499</name>
</gene>
<evidence type="ECO:0000313" key="5">
    <source>
        <dbReference type="Proteomes" id="UP000316079"/>
    </source>
</evidence>
<dbReference type="AlphaFoldDB" id="A0A553RNV8"/>
<dbReference type="InterPro" id="IPR016565">
    <property type="entry name" value="Proteasome_assmbl_chp_1"/>
</dbReference>
<reference evidence="4 5" key="1">
    <citation type="journal article" date="2019" name="Sci. Data">
        <title>Hybrid genome assembly and annotation of Danionella translucida.</title>
        <authorList>
            <person name="Kadobianskyi M."/>
            <person name="Schulze L."/>
            <person name="Schuelke M."/>
            <person name="Judkewitz B."/>
        </authorList>
    </citation>
    <scope>NUCLEOTIDE SEQUENCE [LARGE SCALE GENOMIC DNA]</scope>
    <source>
        <strain evidence="4 5">Bolton</strain>
    </source>
</reference>
<evidence type="ECO:0000256" key="3">
    <source>
        <dbReference type="ARBA" id="ARBA00023186"/>
    </source>
</evidence>
<accession>A0A553RNV8</accession>
<evidence type="ECO:0000256" key="1">
    <source>
        <dbReference type="ARBA" id="ARBA00005261"/>
    </source>
</evidence>
<organism evidence="4 5">
    <name type="scientific">Danionella cerebrum</name>
    <dbReference type="NCBI Taxonomy" id="2873325"/>
    <lineage>
        <taxon>Eukaryota</taxon>
        <taxon>Metazoa</taxon>
        <taxon>Chordata</taxon>
        <taxon>Craniata</taxon>
        <taxon>Vertebrata</taxon>
        <taxon>Euteleostomi</taxon>
        <taxon>Actinopterygii</taxon>
        <taxon>Neopterygii</taxon>
        <taxon>Teleostei</taxon>
        <taxon>Ostariophysi</taxon>
        <taxon>Cypriniformes</taxon>
        <taxon>Danionidae</taxon>
        <taxon>Danioninae</taxon>
        <taxon>Danionella</taxon>
    </lineage>
</organism>
<dbReference type="GO" id="GO:0070628">
    <property type="term" value="F:proteasome binding"/>
    <property type="evidence" value="ECO:0007669"/>
    <property type="project" value="TreeGrafter"/>
</dbReference>
<evidence type="ECO:0000256" key="2">
    <source>
        <dbReference type="ARBA" id="ARBA00019180"/>
    </source>
</evidence>
<comment type="similarity">
    <text evidence="1">Belongs to the PSMG1 family.</text>
</comment>
<keyword evidence="3" id="KW-0143">Chaperone</keyword>
<dbReference type="PANTHER" id="PTHR15069:SF1">
    <property type="entry name" value="PROTEASOME ASSEMBLY CHAPERONE 1"/>
    <property type="match status" value="1"/>
</dbReference>
<dbReference type="OrthoDB" id="17536at2759"/>
<comment type="caution">
    <text evidence="4">The sequence shown here is derived from an EMBL/GenBank/DDBJ whole genome shotgun (WGS) entry which is preliminary data.</text>
</comment>
<dbReference type="GO" id="GO:0080129">
    <property type="term" value="P:proteasome core complex assembly"/>
    <property type="evidence" value="ECO:0007669"/>
    <property type="project" value="TreeGrafter"/>
</dbReference>
<protein>
    <recommendedName>
        <fullName evidence="2">Proteasome assembly chaperone 1</fullName>
    </recommendedName>
</protein>
<dbReference type="PANTHER" id="PTHR15069">
    <property type="entry name" value="PROTEASOME ASSEMBLY CHAPERONE 1"/>
    <property type="match status" value="1"/>
</dbReference>
<dbReference type="Proteomes" id="UP000316079">
    <property type="component" value="Unassembled WGS sequence"/>
</dbReference>
<dbReference type="Pfam" id="PF16094">
    <property type="entry name" value="PAC1"/>
    <property type="match status" value="1"/>
</dbReference>
<evidence type="ECO:0000313" key="4">
    <source>
        <dbReference type="EMBL" id="TRZ03867.1"/>
    </source>
</evidence>